<dbReference type="InterPro" id="IPR031641">
    <property type="entry name" value="PapA_C"/>
</dbReference>
<dbReference type="EMBL" id="LWGR01000004">
    <property type="protein sequence ID" value="KZM74740.1"/>
    <property type="molecule type" value="Genomic_DNA"/>
</dbReference>
<keyword evidence="5" id="KW-1185">Reference proteome</keyword>
<accession>A0A164NUG8</accession>
<dbReference type="Proteomes" id="UP000076512">
    <property type="component" value="Unassembled WGS sequence"/>
</dbReference>
<comment type="caution">
    <text evidence="4">The sequence shown here is derived from an EMBL/GenBank/DDBJ whole genome shotgun (WGS) entry which is preliminary data.</text>
</comment>
<dbReference type="STRING" id="455432.AWN90_22065"/>
<evidence type="ECO:0000256" key="1">
    <source>
        <dbReference type="ARBA" id="ARBA00022679"/>
    </source>
</evidence>
<keyword evidence="2" id="KW-0012">Acyltransferase</keyword>
<organism evidence="4 5">
    <name type="scientific">Nocardia terpenica</name>
    <dbReference type="NCBI Taxonomy" id="455432"/>
    <lineage>
        <taxon>Bacteria</taxon>
        <taxon>Bacillati</taxon>
        <taxon>Actinomycetota</taxon>
        <taxon>Actinomycetes</taxon>
        <taxon>Mycobacteriales</taxon>
        <taxon>Nocardiaceae</taxon>
        <taxon>Nocardia</taxon>
    </lineage>
</organism>
<reference evidence="4 5" key="1">
    <citation type="submission" date="2016-04" db="EMBL/GenBank/DDBJ databases">
        <authorList>
            <person name="Evans L.H."/>
            <person name="Alamgir A."/>
            <person name="Owens N."/>
            <person name="Weber N.D."/>
            <person name="Virtaneva K."/>
            <person name="Barbian K."/>
            <person name="Babar A."/>
            <person name="Rosenke K."/>
        </authorList>
    </citation>
    <scope>NUCLEOTIDE SEQUENCE [LARGE SCALE GENOMIC DNA]</scope>
    <source>
        <strain evidence="4 5">IFM 0406</strain>
    </source>
</reference>
<protein>
    <recommendedName>
        <fullName evidence="3">Phthiocerol/phthiodiolone dimycocerosyl transferase C-terminal domain-containing protein</fullName>
    </recommendedName>
</protein>
<dbReference type="AlphaFoldDB" id="A0A164NUG8"/>
<feature type="domain" description="Phthiocerol/phthiodiolone dimycocerosyl transferase C-terminal" evidence="3">
    <location>
        <begin position="9"/>
        <end position="130"/>
    </location>
</feature>
<keyword evidence="1" id="KW-0808">Transferase</keyword>
<evidence type="ECO:0000256" key="2">
    <source>
        <dbReference type="ARBA" id="ARBA00023315"/>
    </source>
</evidence>
<dbReference type="Gene3D" id="3.30.559.30">
    <property type="entry name" value="Nonribosomal peptide synthetase, condensation domain"/>
    <property type="match status" value="1"/>
</dbReference>
<dbReference type="RefSeq" id="WP_171983307.1">
    <property type="nucleotide sequence ID" value="NZ_JABMCZ010000005.1"/>
</dbReference>
<dbReference type="Pfam" id="PF16911">
    <property type="entry name" value="PapA_C"/>
    <property type="match status" value="1"/>
</dbReference>
<proteinExistence type="predicted"/>
<evidence type="ECO:0000313" key="5">
    <source>
        <dbReference type="Proteomes" id="UP000076512"/>
    </source>
</evidence>
<gene>
    <name evidence="4" type="ORF">AWN90_22065</name>
</gene>
<evidence type="ECO:0000259" key="3">
    <source>
        <dbReference type="Pfam" id="PF16911"/>
    </source>
</evidence>
<sequence>MGSDTVIRRLAPSEVGEFAATTAVTLVPFCAHPDRTDVVALARDIGDRLTVGMTDGGIQRRALGTTGPPENHRTVPVVNSSNWGKIPDFTAPRGITVEDFRRAGFSLAISTALEPFYIITSFAGRLGIHIGASTVADIASAQRRAAAVVDELNGIVAAASS</sequence>
<evidence type="ECO:0000313" key="4">
    <source>
        <dbReference type="EMBL" id="KZM74740.1"/>
    </source>
</evidence>
<dbReference type="SUPFAM" id="SSF52777">
    <property type="entry name" value="CoA-dependent acyltransferases"/>
    <property type="match status" value="1"/>
</dbReference>
<name>A0A164NUG8_9NOCA</name>
<dbReference type="GO" id="GO:0016746">
    <property type="term" value="F:acyltransferase activity"/>
    <property type="evidence" value="ECO:0007669"/>
    <property type="project" value="UniProtKB-KW"/>
</dbReference>